<dbReference type="Proteomes" id="UP000504628">
    <property type="component" value="Chromosome X"/>
</dbReference>
<dbReference type="PANTHER" id="PTHR11736">
    <property type="entry name" value="MELANOMA-ASSOCIATED ANTIGEN MAGE ANTIGEN"/>
    <property type="match status" value="1"/>
</dbReference>
<evidence type="ECO:0000259" key="2">
    <source>
        <dbReference type="PROSITE" id="PS50838"/>
    </source>
</evidence>
<feature type="region of interest" description="Disordered" evidence="1">
    <location>
        <begin position="56"/>
        <end position="88"/>
    </location>
</feature>
<dbReference type="InterPro" id="IPR021072">
    <property type="entry name" value="MAGE_N"/>
</dbReference>
<accession>A0A7E6D382</accession>
<dbReference type="GO" id="GO:0000122">
    <property type="term" value="P:negative regulation of transcription by RNA polymerase II"/>
    <property type="evidence" value="ECO:0007669"/>
    <property type="project" value="TreeGrafter"/>
</dbReference>
<feature type="domain" description="MAGE" evidence="2">
    <location>
        <begin position="109"/>
        <end position="308"/>
    </location>
</feature>
<evidence type="ECO:0000313" key="3">
    <source>
        <dbReference type="Proteomes" id="UP000504628"/>
    </source>
</evidence>
<dbReference type="InterPro" id="IPR037445">
    <property type="entry name" value="MAGE"/>
</dbReference>
<dbReference type="FunFam" id="1.10.10.1210:FF:000001">
    <property type="entry name" value="melanoma-associated antigen D1"/>
    <property type="match status" value="1"/>
</dbReference>
<dbReference type="InterPro" id="IPR041898">
    <property type="entry name" value="MAGE_WH1"/>
</dbReference>
<feature type="compositionally biased region" description="Gly residues" evidence="1">
    <location>
        <begin position="18"/>
        <end position="28"/>
    </location>
</feature>
<dbReference type="InterPro" id="IPR041899">
    <property type="entry name" value="MAGE_WH2"/>
</dbReference>
<organism evidence="3 4">
    <name type="scientific">Phyllostomus discolor</name>
    <name type="common">pale spear-nosed bat</name>
    <dbReference type="NCBI Taxonomy" id="89673"/>
    <lineage>
        <taxon>Eukaryota</taxon>
        <taxon>Metazoa</taxon>
        <taxon>Chordata</taxon>
        <taxon>Craniata</taxon>
        <taxon>Vertebrata</taxon>
        <taxon>Euteleostomi</taxon>
        <taxon>Mammalia</taxon>
        <taxon>Eutheria</taxon>
        <taxon>Laurasiatheria</taxon>
        <taxon>Chiroptera</taxon>
        <taxon>Yangochiroptera</taxon>
        <taxon>Phyllostomidae</taxon>
        <taxon>Phyllostominae</taxon>
        <taxon>Phyllostomus</taxon>
    </lineage>
</organism>
<sequence>MSLVPWKAAHASSYDILGGGRFSRGGGPRQVREEAQPLSAVKSECDAQSLPVAGSCSASQGPQRAPSPISPSAGAPCPGCDKASNSHEEDVEDFSEASLCTESSEVDIFNNKILNLELYILYRYKMKAPILKGDMLHIVGDDYLTQFAEMLKSASEHFEAIFALELREADSPSDSYALVSKLKLPNNGRVRPGKGLPKTGLLMNILAMIFIHGNCISEEEIWRQLNVTQVYAGRRHSVFGEPRKLITKDFVRLKYLEYRQVHDSDPPRYEFLWGPQAHLETSKMKVLEFWAKANGTLPSAYPHSYEEALRDEADRAQGPSQRCSSRGCRYCQSQRTFQGHP</sequence>
<dbReference type="PROSITE" id="PS50838">
    <property type="entry name" value="MAGE"/>
    <property type="match status" value="1"/>
</dbReference>
<dbReference type="GO" id="GO:0005634">
    <property type="term" value="C:nucleus"/>
    <property type="evidence" value="ECO:0007669"/>
    <property type="project" value="TreeGrafter"/>
</dbReference>
<dbReference type="Pfam" id="PF01454">
    <property type="entry name" value="MAGE"/>
    <property type="match status" value="1"/>
</dbReference>
<dbReference type="Pfam" id="PF12440">
    <property type="entry name" value="MAGE_N"/>
    <property type="match status" value="1"/>
</dbReference>
<name>A0A7E6D382_9CHIR</name>
<dbReference type="GeneID" id="118498560"/>
<evidence type="ECO:0000256" key="1">
    <source>
        <dbReference type="SAM" id="MobiDB-lite"/>
    </source>
</evidence>
<proteinExistence type="predicted"/>
<reference evidence="4" key="1">
    <citation type="submission" date="2025-08" db="UniProtKB">
        <authorList>
            <consortium name="RefSeq"/>
        </authorList>
    </citation>
    <scope>IDENTIFICATION</scope>
    <source>
        <tissue evidence="4">Muscle</tissue>
    </source>
</reference>
<dbReference type="AlphaFoldDB" id="A0A7E6D382"/>
<dbReference type="OrthoDB" id="205198at2759"/>
<dbReference type="Gene3D" id="1.10.10.1210">
    <property type="entry name" value="MAGE homology domain, winged helix WH2 motif"/>
    <property type="match status" value="1"/>
</dbReference>
<protein>
    <submittedName>
        <fullName evidence="4">Melanoma-associated antigen B5-like</fullName>
    </submittedName>
</protein>
<dbReference type="RefSeq" id="XP_035872744.1">
    <property type="nucleotide sequence ID" value="XM_036016851.1"/>
</dbReference>
<dbReference type="Gene3D" id="1.10.10.1200">
    <property type="entry name" value="MAGE homology domain, winged helix WH1 motif"/>
    <property type="match status" value="1"/>
</dbReference>
<feature type="region of interest" description="Disordered" evidence="1">
    <location>
        <begin position="18"/>
        <end position="40"/>
    </location>
</feature>
<dbReference type="SMART" id="SM01373">
    <property type="entry name" value="MAGE"/>
    <property type="match status" value="1"/>
</dbReference>
<keyword evidence="3" id="KW-1185">Reference proteome</keyword>
<dbReference type="InParanoid" id="A0A7E6D382"/>
<dbReference type="InterPro" id="IPR002190">
    <property type="entry name" value="MHD_dom"/>
</dbReference>
<dbReference type="KEGG" id="pdic:118498560"/>
<evidence type="ECO:0000313" key="4">
    <source>
        <dbReference type="RefSeq" id="XP_035872744.1"/>
    </source>
</evidence>
<feature type="compositionally biased region" description="Low complexity" evidence="1">
    <location>
        <begin position="66"/>
        <end position="78"/>
    </location>
</feature>
<dbReference type="FunCoup" id="A0A7E6D382">
    <property type="interactions" value="62"/>
</dbReference>
<gene>
    <name evidence="4" type="primary">LOC118498560</name>
</gene>
<dbReference type="PANTHER" id="PTHR11736:SF35">
    <property type="entry name" value="MELANOMA-ASSOCIATED ANTIGEN B5"/>
    <property type="match status" value="1"/>
</dbReference>